<dbReference type="InterPro" id="IPR036638">
    <property type="entry name" value="HLH_DNA-bd_sf"/>
</dbReference>
<accession>A0AAN9EB28</accession>
<reference evidence="7 8" key="1">
    <citation type="submission" date="2024-01" db="EMBL/GenBank/DDBJ databases">
        <title>The genomes of 5 underutilized Papilionoideae crops provide insights into root nodulation and disease resistanc.</title>
        <authorList>
            <person name="Yuan L."/>
        </authorList>
    </citation>
    <scope>NUCLEOTIDE SEQUENCE [LARGE SCALE GENOMIC DNA]</scope>
    <source>
        <strain evidence="7">ZHUSHIDOU_FW_LH</strain>
        <tissue evidence="7">Leaf</tissue>
    </source>
</reference>
<evidence type="ECO:0000313" key="7">
    <source>
        <dbReference type="EMBL" id="KAK7252221.1"/>
    </source>
</evidence>
<evidence type="ECO:0000313" key="8">
    <source>
        <dbReference type="Proteomes" id="UP001372338"/>
    </source>
</evidence>
<name>A0AAN9EB28_CROPI</name>
<keyword evidence="3" id="KW-0804">Transcription</keyword>
<keyword evidence="5" id="KW-0175">Coiled coil</keyword>
<protein>
    <recommendedName>
        <fullName evidence="6">BHLH domain-containing protein</fullName>
    </recommendedName>
</protein>
<dbReference type="PROSITE" id="PS50888">
    <property type="entry name" value="BHLH"/>
    <property type="match status" value="1"/>
</dbReference>
<dbReference type="Pfam" id="PF00010">
    <property type="entry name" value="HLH"/>
    <property type="match status" value="1"/>
</dbReference>
<proteinExistence type="predicted"/>
<dbReference type="EMBL" id="JAYWIO010000007">
    <property type="protein sequence ID" value="KAK7252221.1"/>
    <property type="molecule type" value="Genomic_DNA"/>
</dbReference>
<dbReference type="PANTHER" id="PTHR31945">
    <property type="entry name" value="TRANSCRIPTION FACTOR SCREAM2-RELATED"/>
    <property type="match status" value="1"/>
</dbReference>
<feature type="domain" description="BHLH" evidence="6">
    <location>
        <begin position="41"/>
        <end position="90"/>
    </location>
</feature>
<organism evidence="7 8">
    <name type="scientific">Crotalaria pallida</name>
    <name type="common">Smooth rattlebox</name>
    <name type="synonym">Crotalaria striata</name>
    <dbReference type="NCBI Taxonomy" id="3830"/>
    <lineage>
        <taxon>Eukaryota</taxon>
        <taxon>Viridiplantae</taxon>
        <taxon>Streptophyta</taxon>
        <taxon>Embryophyta</taxon>
        <taxon>Tracheophyta</taxon>
        <taxon>Spermatophyta</taxon>
        <taxon>Magnoliopsida</taxon>
        <taxon>eudicotyledons</taxon>
        <taxon>Gunneridae</taxon>
        <taxon>Pentapetalae</taxon>
        <taxon>rosids</taxon>
        <taxon>fabids</taxon>
        <taxon>Fabales</taxon>
        <taxon>Fabaceae</taxon>
        <taxon>Papilionoideae</taxon>
        <taxon>50 kb inversion clade</taxon>
        <taxon>genistoids sensu lato</taxon>
        <taxon>core genistoids</taxon>
        <taxon>Crotalarieae</taxon>
        <taxon>Crotalaria</taxon>
    </lineage>
</organism>
<dbReference type="Proteomes" id="UP001372338">
    <property type="component" value="Unassembled WGS sequence"/>
</dbReference>
<dbReference type="GO" id="GO:0043565">
    <property type="term" value="F:sequence-specific DNA binding"/>
    <property type="evidence" value="ECO:0007669"/>
    <property type="project" value="TreeGrafter"/>
</dbReference>
<keyword evidence="2" id="KW-0805">Transcription regulation</keyword>
<keyword evidence="4" id="KW-0539">Nucleus</keyword>
<dbReference type="Gene3D" id="4.10.280.10">
    <property type="entry name" value="Helix-loop-helix DNA-binding domain"/>
    <property type="match status" value="1"/>
</dbReference>
<evidence type="ECO:0000256" key="5">
    <source>
        <dbReference type="SAM" id="Coils"/>
    </source>
</evidence>
<dbReference type="SUPFAM" id="SSF47459">
    <property type="entry name" value="HLH, helix-loop-helix DNA-binding domain"/>
    <property type="match status" value="1"/>
</dbReference>
<dbReference type="InterPro" id="IPR051358">
    <property type="entry name" value="TF_AMS/ICE1/BHLH6-like"/>
</dbReference>
<dbReference type="PANTHER" id="PTHR31945:SF20">
    <property type="entry name" value="TRANSCRIPTION FACTOR DYT1"/>
    <property type="match status" value="1"/>
</dbReference>
<dbReference type="SMART" id="SM00353">
    <property type="entry name" value="HLH"/>
    <property type="match status" value="1"/>
</dbReference>
<comment type="subcellular location">
    <subcellularLocation>
        <location evidence="1">Nucleus</location>
    </subcellularLocation>
</comment>
<evidence type="ECO:0000256" key="1">
    <source>
        <dbReference type="ARBA" id="ARBA00004123"/>
    </source>
</evidence>
<evidence type="ECO:0000256" key="4">
    <source>
        <dbReference type="ARBA" id="ARBA00023242"/>
    </source>
</evidence>
<evidence type="ECO:0000259" key="6">
    <source>
        <dbReference type="PROSITE" id="PS50888"/>
    </source>
</evidence>
<sequence length="213" mass="24559">MGHAYEDRLFVSLDELCFNVENGSNRGRLGKRNYENGETTIFRSKNLETERRRRQKLSTRLLMLRSLVPIITNMNKLTIVEDAITYIKKLQYEVQNLSQELHEMEATSEETPEPKVDEVNAADEMKKWGVQEEVRVTQIDGNKLWVKMVIEKKRGRFNNLIEAMNVFGIEFIDTNVTIIKGAFLITACIKGMDGEKLEEKQTKDLLADIISAT</sequence>
<keyword evidence="8" id="KW-1185">Reference proteome</keyword>
<dbReference type="AlphaFoldDB" id="A0AAN9EB28"/>
<dbReference type="InterPro" id="IPR011598">
    <property type="entry name" value="bHLH_dom"/>
</dbReference>
<evidence type="ECO:0000256" key="3">
    <source>
        <dbReference type="ARBA" id="ARBA00023163"/>
    </source>
</evidence>
<gene>
    <name evidence="7" type="ORF">RIF29_36025</name>
</gene>
<dbReference type="GO" id="GO:0003700">
    <property type="term" value="F:DNA-binding transcription factor activity"/>
    <property type="evidence" value="ECO:0007669"/>
    <property type="project" value="TreeGrafter"/>
</dbReference>
<dbReference type="GO" id="GO:0005634">
    <property type="term" value="C:nucleus"/>
    <property type="evidence" value="ECO:0007669"/>
    <property type="project" value="UniProtKB-SubCell"/>
</dbReference>
<feature type="coiled-coil region" evidence="5">
    <location>
        <begin position="80"/>
        <end position="107"/>
    </location>
</feature>
<comment type="caution">
    <text evidence="7">The sequence shown here is derived from an EMBL/GenBank/DDBJ whole genome shotgun (WGS) entry which is preliminary data.</text>
</comment>
<evidence type="ECO:0000256" key="2">
    <source>
        <dbReference type="ARBA" id="ARBA00023015"/>
    </source>
</evidence>
<dbReference type="GO" id="GO:0046983">
    <property type="term" value="F:protein dimerization activity"/>
    <property type="evidence" value="ECO:0007669"/>
    <property type="project" value="InterPro"/>
</dbReference>